<proteinExistence type="predicted"/>
<dbReference type="EMBL" id="LAZR01036787">
    <property type="protein sequence ID" value="KKL23925.1"/>
    <property type="molecule type" value="Genomic_DNA"/>
</dbReference>
<accession>A0A0F9BPX0</accession>
<sequence length="49" mass="5562">MTVAAPCVHHFIIEEAHGPVALGICRNCDMTKWFDTSYSYEYGRGWAAR</sequence>
<organism evidence="1">
    <name type="scientific">marine sediment metagenome</name>
    <dbReference type="NCBI Taxonomy" id="412755"/>
    <lineage>
        <taxon>unclassified sequences</taxon>
        <taxon>metagenomes</taxon>
        <taxon>ecological metagenomes</taxon>
    </lineage>
</organism>
<protein>
    <submittedName>
        <fullName evidence="1">Uncharacterized protein</fullName>
    </submittedName>
</protein>
<reference evidence="1" key="1">
    <citation type="journal article" date="2015" name="Nature">
        <title>Complex archaea that bridge the gap between prokaryotes and eukaryotes.</title>
        <authorList>
            <person name="Spang A."/>
            <person name="Saw J.H."/>
            <person name="Jorgensen S.L."/>
            <person name="Zaremba-Niedzwiedzka K."/>
            <person name="Martijn J."/>
            <person name="Lind A.E."/>
            <person name="van Eijk R."/>
            <person name="Schleper C."/>
            <person name="Guy L."/>
            <person name="Ettema T.J."/>
        </authorList>
    </citation>
    <scope>NUCLEOTIDE SEQUENCE</scope>
</reference>
<dbReference type="AlphaFoldDB" id="A0A0F9BPX0"/>
<evidence type="ECO:0000313" key="1">
    <source>
        <dbReference type="EMBL" id="KKL23925.1"/>
    </source>
</evidence>
<comment type="caution">
    <text evidence="1">The sequence shown here is derived from an EMBL/GenBank/DDBJ whole genome shotgun (WGS) entry which is preliminary data.</text>
</comment>
<name>A0A0F9BPX0_9ZZZZ</name>
<gene>
    <name evidence="1" type="ORF">LCGC14_2420510</name>
</gene>